<evidence type="ECO:0000256" key="1">
    <source>
        <dbReference type="SAM" id="MobiDB-lite"/>
    </source>
</evidence>
<dbReference type="EMBL" id="PQIB02000002">
    <property type="protein sequence ID" value="RLN33431.1"/>
    <property type="molecule type" value="Genomic_DNA"/>
</dbReference>
<evidence type="ECO:0000313" key="3">
    <source>
        <dbReference type="Proteomes" id="UP000275267"/>
    </source>
</evidence>
<comment type="caution">
    <text evidence="2">The sequence shown here is derived from an EMBL/GenBank/DDBJ whole genome shotgun (WGS) entry which is preliminary data.</text>
</comment>
<accession>A0A3L6T590</accession>
<sequence length="97" mass="11027">MMLIRPPRFLSPSPAPGPREPRLRRPVDASRIFSSPRPPGRRPRPLPRAASPSTDLRRLTARIVDLTRRRQLAQVLLVCLPLRLHLRPSVALFLAQC</sequence>
<dbReference type="AlphaFoldDB" id="A0A3L6T590"/>
<evidence type="ECO:0000313" key="2">
    <source>
        <dbReference type="EMBL" id="RLN33431.1"/>
    </source>
</evidence>
<feature type="region of interest" description="Disordered" evidence="1">
    <location>
        <begin position="1"/>
        <end position="54"/>
    </location>
</feature>
<dbReference type="STRING" id="4540.A0A3L6T590"/>
<reference evidence="3" key="1">
    <citation type="journal article" date="2019" name="Nat. Commun.">
        <title>The genome of broomcorn millet.</title>
        <authorList>
            <person name="Zou C."/>
            <person name="Miki D."/>
            <person name="Li D."/>
            <person name="Tang Q."/>
            <person name="Xiao L."/>
            <person name="Rajput S."/>
            <person name="Deng P."/>
            <person name="Jia W."/>
            <person name="Huang R."/>
            <person name="Zhang M."/>
            <person name="Sun Y."/>
            <person name="Hu J."/>
            <person name="Fu X."/>
            <person name="Schnable P.S."/>
            <person name="Li F."/>
            <person name="Zhang H."/>
            <person name="Feng B."/>
            <person name="Zhu X."/>
            <person name="Liu R."/>
            <person name="Schnable J.C."/>
            <person name="Zhu J.-K."/>
            <person name="Zhang H."/>
        </authorList>
    </citation>
    <scope>NUCLEOTIDE SEQUENCE [LARGE SCALE GENOMIC DNA]</scope>
</reference>
<dbReference type="Proteomes" id="UP000275267">
    <property type="component" value="Unassembled WGS sequence"/>
</dbReference>
<gene>
    <name evidence="2" type="ORF">C2845_PM03G35270</name>
</gene>
<organism evidence="2 3">
    <name type="scientific">Panicum miliaceum</name>
    <name type="common">Proso millet</name>
    <name type="synonym">Broomcorn millet</name>
    <dbReference type="NCBI Taxonomy" id="4540"/>
    <lineage>
        <taxon>Eukaryota</taxon>
        <taxon>Viridiplantae</taxon>
        <taxon>Streptophyta</taxon>
        <taxon>Embryophyta</taxon>
        <taxon>Tracheophyta</taxon>
        <taxon>Spermatophyta</taxon>
        <taxon>Magnoliopsida</taxon>
        <taxon>Liliopsida</taxon>
        <taxon>Poales</taxon>
        <taxon>Poaceae</taxon>
        <taxon>PACMAD clade</taxon>
        <taxon>Panicoideae</taxon>
        <taxon>Panicodae</taxon>
        <taxon>Paniceae</taxon>
        <taxon>Panicinae</taxon>
        <taxon>Panicum</taxon>
        <taxon>Panicum sect. Panicum</taxon>
    </lineage>
</organism>
<feature type="compositionally biased region" description="Basic and acidic residues" evidence="1">
    <location>
        <begin position="19"/>
        <end position="28"/>
    </location>
</feature>
<keyword evidence="3" id="KW-1185">Reference proteome</keyword>
<protein>
    <submittedName>
        <fullName evidence="2">Uncharacterized protein</fullName>
    </submittedName>
</protein>
<proteinExistence type="predicted"/>
<name>A0A3L6T590_PANMI</name>